<name>A0A7J9ENW5_9ROSI</name>
<dbReference type="EMBL" id="JABEZW010000009">
    <property type="protein sequence ID" value="MBA0774538.1"/>
    <property type="molecule type" value="Genomic_DNA"/>
</dbReference>
<accession>A0A7J9ENW5</accession>
<sequence length="32" mass="3430">MLTSLTGQLMSSSLLVVGFTLDSTSSYIAFCR</sequence>
<evidence type="ECO:0000313" key="1">
    <source>
        <dbReference type="EMBL" id="MBA0774538.1"/>
    </source>
</evidence>
<evidence type="ECO:0000313" key="2">
    <source>
        <dbReference type="Proteomes" id="UP000593568"/>
    </source>
</evidence>
<keyword evidence="2" id="KW-1185">Reference proteome</keyword>
<protein>
    <submittedName>
        <fullName evidence="1">Uncharacterized protein</fullName>
    </submittedName>
</protein>
<comment type="caution">
    <text evidence="1">The sequence shown here is derived from an EMBL/GenBank/DDBJ whole genome shotgun (WGS) entry which is preliminary data.</text>
</comment>
<dbReference type="Proteomes" id="UP000593568">
    <property type="component" value="Unassembled WGS sequence"/>
</dbReference>
<organism evidence="1 2">
    <name type="scientific">Gossypium trilobum</name>
    <dbReference type="NCBI Taxonomy" id="34281"/>
    <lineage>
        <taxon>Eukaryota</taxon>
        <taxon>Viridiplantae</taxon>
        <taxon>Streptophyta</taxon>
        <taxon>Embryophyta</taxon>
        <taxon>Tracheophyta</taxon>
        <taxon>Spermatophyta</taxon>
        <taxon>Magnoliopsida</taxon>
        <taxon>eudicotyledons</taxon>
        <taxon>Gunneridae</taxon>
        <taxon>Pentapetalae</taxon>
        <taxon>rosids</taxon>
        <taxon>malvids</taxon>
        <taxon>Malvales</taxon>
        <taxon>Malvaceae</taxon>
        <taxon>Malvoideae</taxon>
        <taxon>Gossypium</taxon>
    </lineage>
</organism>
<proteinExistence type="predicted"/>
<dbReference type="AlphaFoldDB" id="A0A7J9ENW5"/>
<reference evidence="1 2" key="1">
    <citation type="journal article" date="2019" name="Genome Biol. Evol.">
        <title>Insights into the evolution of the New World diploid cottons (Gossypium, subgenus Houzingenia) based on genome sequencing.</title>
        <authorList>
            <person name="Grover C.E."/>
            <person name="Arick M.A. 2nd"/>
            <person name="Thrash A."/>
            <person name="Conover J.L."/>
            <person name="Sanders W.S."/>
            <person name="Peterson D.G."/>
            <person name="Frelichowski J.E."/>
            <person name="Scheffler J.A."/>
            <person name="Scheffler B.E."/>
            <person name="Wendel J.F."/>
        </authorList>
    </citation>
    <scope>NUCLEOTIDE SEQUENCE [LARGE SCALE GENOMIC DNA]</scope>
    <source>
        <strain evidence="1">8</strain>
        <tissue evidence="1">Leaf</tissue>
    </source>
</reference>
<gene>
    <name evidence="1" type="ORF">Gotri_009740</name>
</gene>